<dbReference type="AlphaFoldDB" id="A0A9J9HDA7"/>
<dbReference type="GO" id="GO:0016620">
    <property type="term" value="F:oxidoreductase activity, acting on the aldehyde or oxo group of donors, NAD or NADP as acceptor"/>
    <property type="evidence" value="ECO:0007669"/>
    <property type="project" value="InterPro"/>
</dbReference>
<evidence type="ECO:0000256" key="4">
    <source>
        <dbReference type="RuleBase" id="RU003345"/>
    </source>
</evidence>
<evidence type="ECO:0000256" key="1">
    <source>
        <dbReference type="ARBA" id="ARBA00009986"/>
    </source>
</evidence>
<dbReference type="InterPro" id="IPR016161">
    <property type="entry name" value="Ald_DH/histidinol_DH"/>
</dbReference>
<name>A0A9J9HDA7_RHIWR</name>
<feature type="active site" evidence="3">
    <location>
        <position position="309"/>
    </location>
</feature>
<dbReference type="InterPro" id="IPR015590">
    <property type="entry name" value="Aldehyde_DH_dom"/>
</dbReference>
<dbReference type="Gene3D" id="3.40.605.10">
    <property type="entry name" value="Aldehyde Dehydrogenase, Chain A, domain 1"/>
    <property type="match status" value="1"/>
</dbReference>
<accession>A0A9J9HDA7</accession>
<dbReference type="Proteomes" id="UP000001989">
    <property type="component" value="Chromosome"/>
</dbReference>
<dbReference type="FunFam" id="3.40.309.10:FF:000009">
    <property type="entry name" value="Aldehyde dehydrogenase A"/>
    <property type="match status" value="1"/>
</dbReference>
<protein>
    <submittedName>
        <fullName evidence="6">Aldehyde dehydrogenase</fullName>
    </submittedName>
</protein>
<evidence type="ECO:0000313" key="7">
    <source>
        <dbReference type="Proteomes" id="UP000001989"/>
    </source>
</evidence>
<dbReference type="PROSITE" id="PS00070">
    <property type="entry name" value="ALDEHYDE_DEHYDR_CYS"/>
    <property type="match status" value="1"/>
</dbReference>
<dbReference type="EMBL" id="CP000699">
    <property type="protein sequence ID" value="ABQ69586.1"/>
    <property type="molecule type" value="Genomic_DNA"/>
</dbReference>
<keyword evidence="7" id="KW-1185">Reference proteome</keyword>
<comment type="similarity">
    <text evidence="1 4">Belongs to the aldehyde dehydrogenase family.</text>
</comment>
<evidence type="ECO:0000256" key="2">
    <source>
        <dbReference type="ARBA" id="ARBA00023002"/>
    </source>
</evidence>
<feature type="domain" description="Aldehyde dehydrogenase" evidence="5">
    <location>
        <begin position="82"/>
        <end position="532"/>
    </location>
</feature>
<reference evidence="6 7" key="1">
    <citation type="journal article" date="2010" name="J. Bacteriol.">
        <title>Genome sequence of the dioxin-mineralizing bacterium Sphingomonas wittichii RW1.</title>
        <authorList>
            <person name="Miller T.R."/>
            <person name="Delcher A.L."/>
            <person name="Salzberg S.L."/>
            <person name="Saunders E."/>
            <person name="Detter J.C."/>
            <person name="Halden R.U."/>
        </authorList>
    </citation>
    <scope>NUCLEOTIDE SEQUENCE [LARGE SCALE GENOMIC DNA]</scope>
    <source>
        <strain evidence="7">DSM 6014 / CCUG 31198 / JCM 15750 / NBRC 105917 / EY 4224 / RW1</strain>
    </source>
</reference>
<proteinExistence type="inferred from homology"/>
<dbReference type="FunFam" id="3.40.605.10:FF:000007">
    <property type="entry name" value="NAD/NADP-dependent betaine aldehyde dehydrogenase"/>
    <property type="match status" value="1"/>
</dbReference>
<dbReference type="InterPro" id="IPR029510">
    <property type="entry name" value="Ald_DH_CS_GLU"/>
</dbReference>
<sequence>MYVPEPGRPRYARRGESKHNFKSKIYGLVFEFSHGPHAVRRVFGVGGARPDDPGAMGAAFEKTVDMTQAYPLIIDGKTVPTDKHLDVINPADGRVFALCPAGTSADLDRAVEAARRAFPGWAATPDADRKAAVNRLADIIEANIGELAELITREQGKPMAGLGSQWEVGGAAAWTRFTAALDLPVEIIQDDDKGRVALYRKPIGVVASITPWNFPVMIAIWHIMPALRAGNTVVLKPSPYTPIATLRMVELLQEALPPGVLNAVAGSDEIGRAISAHPGIDKIVFTGSTRTGKHVMASAADSLKRLTLELGGNDAAIVLPDVALDDATIEKIFWGAFINNGQTCAAIKRLYVHDSIYDELCDKLLAYASAVKTGDGMAADSQLGTVQNKMQFERVKMLVDAAKANGARVLCGGAPIEGDGLFYPVTLLADVKEGMAIVDEEQFGPALPIIRYSDVEDAVARANDNPNGLGGSVWSSDADKAVAIASRLECGSAWINSHAMVRPDAPFGGVKQSGIGIEFGTLGLAEFTTVQVIHQ</sequence>
<organism evidence="6 7">
    <name type="scientific">Rhizorhabdus wittichii (strain DSM 6014 / CCUG 31198 / JCM 15750 / NBRC 105917 / EY 4224 / RW1)</name>
    <name type="common">Sphingomonas wittichii</name>
    <dbReference type="NCBI Taxonomy" id="392499"/>
    <lineage>
        <taxon>Bacteria</taxon>
        <taxon>Pseudomonadati</taxon>
        <taxon>Pseudomonadota</taxon>
        <taxon>Alphaproteobacteria</taxon>
        <taxon>Sphingomonadales</taxon>
        <taxon>Sphingomonadaceae</taxon>
        <taxon>Rhizorhabdus</taxon>
    </lineage>
</organism>
<dbReference type="Pfam" id="PF00171">
    <property type="entry name" value="Aldedh"/>
    <property type="match status" value="1"/>
</dbReference>
<dbReference type="Gene3D" id="3.40.309.10">
    <property type="entry name" value="Aldehyde Dehydrogenase, Chain A, domain 2"/>
    <property type="match status" value="1"/>
</dbReference>
<dbReference type="PANTHER" id="PTHR11699">
    <property type="entry name" value="ALDEHYDE DEHYDROGENASE-RELATED"/>
    <property type="match status" value="1"/>
</dbReference>
<dbReference type="SUPFAM" id="SSF53720">
    <property type="entry name" value="ALDH-like"/>
    <property type="match status" value="1"/>
</dbReference>
<evidence type="ECO:0000313" key="6">
    <source>
        <dbReference type="EMBL" id="ABQ69586.1"/>
    </source>
</evidence>
<keyword evidence="2 4" id="KW-0560">Oxidoreductase</keyword>
<dbReference type="InterPro" id="IPR044086">
    <property type="entry name" value="LUC3-like"/>
</dbReference>
<gene>
    <name evidence="6" type="ordered locus">Swit_3240</name>
</gene>
<evidence type="ECO:0000259" key="5">
    <source>
        <dbReference type="Pfam" id="PF00171"/>
    </source>
</evidence>
<evidence type="ECO:0000256" key="3">
    <source>
        <dbReference type="PROSITE-ProRule" id="PRU10007"/>
    </source>
</evidence>
<dbReference type="InterPro" id="IPR016162">
    <property type="entry name" value="Ald_DH_N"/>
</dbReference>
<dbReference type="InterPro" id="IPR016160">
    <property type="entry name" value="Ald_DH_CS_CYS"/>
</dbReference>
<dbReference type="PROSITE" id="PS00687">
    <property type="entry name" value="ALDEHYDE_DEHYDR_GLU"/>
    <property type="match status" value="1"/>
</dbReference>
<dbReference type="InterPro" id="IPR016163">
    <property type="entry name" value="Ald_DH_C"/>
</dbReference>
<dbReference type="KEGG" id="swi:Swit_3240"/>
<dbReference type="CDD" id="cd07106">
    <property type="entry name" value="ALDH_AldA-AAD23400"/>
    <property type="match status" value="1"/>
</dbReference>